<dbReference type="PROSITE" id="PS01129">
    <property type="entry name" value="PSI_RLU"/>
    <property type="match status" value="1"/>
</dbReference>
<protein>
    <recommendedName>
        <fullName evidence="2">RNA pseudouridylate synthase</fullName>
    </recommendedName>
    <alternativeName>
        <fullName evidence="3">RNA-uridine isomerase</fullName>
    </alternativeName>
</protein>
<dbReference type="GO" id="GO:0140098">
    <property type="term" value="F:catalytic activity, acting on RNA"/>
    <property type="evidence" value="ECO:0007669"/>
    <property type="project" value="UniProtKB-ARBA"/>
</dbReference>
<name>A0A5C8HSC2_9MICO</name>
<sequence>MAMPSPLPVRDGVGATRLHLPLTGEWDSIAEYVVDRFGHMDPEALRQRFDRGEMVTSDGSAVSRDAKIGSHEWIWYYREPPVEREIPFDVEIVHVDDDLVVIDKPHFLPTTPGGKFLQNSALVRMRNQLGNPDLSPIHRLDRATAGLLMFSARPQTRGAYQLLFENRIVQKTYEAVSLAPAAFDGTHLAGREFPITYRNHIEKVRASVTVLVDSKPDANSETLIELLGVGESRGTDRGRQVIHTLLKPHTGRMHQLRVHLAGLGAGILNDGFYPVLHPEVPDDFTRPLQLLARELEFVDPLTGEARHFQSRRTLQEAPLVPEPVAR</sequence>
<dbReference type="RefSeq" id="WP_147824848.1">
    <property type="nucleotide sequence ID" value="NZ_BAAARG010000001.1"/>
</dbReference>
<evidence type="ECO:0000256" key="2">
    <source>
        <dbReference type="ARBA" id="ARBA00031870"/>
    </source>
</evidence>
<dbReference type="PANTHER" id="PTHR21600:SF84">
    <property type="entry name" value="PSEUDOURIDINE SYNTHASE RSUA_RLUA-LIKE DOMAIN-CONTAINING PROTEIN"/>
    <property type="match status" value="1"/>
</dbReference>
<evidence type="ECO:0000256" key="1">
    <source>
        <dbReference type="ARBA" id="ARBA00000073"/>
    </source>
</evidence>
<dbReference type="GO" id="GO:0000455">
    <property type="term" value="P:enzyme-directed rRNA pseudouridine synthesis"/>
    <property type="evidence" value="ECO:0007669"/>
    <property type="project" value="TreeGrafter"/>
</dbReference>
<dbReference type="GO" id="GO:0009982">
    <property type="term" value="F:pseudouridine synthase activity"/>
    <property type="evidence" value="ECO:0007669"/>
    <property type="project" value="InterPro"/>
</dbReference>
<dbReference type="InterPro" id="IPR050188">
    <property type="entry name" value="RluA_PseudoU_synthase"/>
</dbReference>
<dbReference type="EMBL" id="VRSW01000001">
    <property type="protein sequence ID" value="TXK06038.1"/>
    <property type="molecule type" value="Genomic_DNA"/>
</dbReference>
<dbReference type="InterPro" id="IPR006224">
    <property type="entry name" value="PsdUridine_synth_RluA-like_CS"/>
</dbReference>
<dbReference type="GO" id="GO:0003723">
    <property type="term" value="F:RNA binding"/>
    <property type="evidence" value="ECO:0007669"/>
    <property type="project" value="InterPro"/>
</dbReference>
<proteinExistence type="predicted"/>
<dbReference type="OrthoDB" id="9807829at2"/>
<comment type="caution">
    <text evidence="5">The sequence shown here is derived from an EMBL/GenBank/DDBJ whole genome shotgun (WGS) entry which is preliminary data.</text>
</comment>
<keyword evidence="6" id="KW-1185">Reference proteome</keyword>
<dbReference type="AlphaFoldDB" id="A0A5C8HSC2"/>
<evidence type="ECO:0000259" key="4">
    <source>
        <dbReference type="Pfam" id="PF00849"/>
    </source>
</evidence>
<dbReference type="Proteomes" id="UP000321196">
    <property type="component" value="Unassembled WGS sequence"/>
</dbReference>
<organism evidence="5 6">
    <name type="scientific">Microbacterium mitrae</name>
    <dbReference type="NCBI Taxonomy" id="664640"/>
    <lineage>
        <taxon>Bacteria</taxon>
        <taxon>Bacillati</taxon>
        <taxon>Actinomycetota</taxon>
        <taxon>Actinomycetes</taxon>
        <taxon>Micrococcales</taxon>
        <taxon>Microbacteriaceae</taxon>
        <taxon>Microbacterium</taxon>
    </lineage>
</organism>
<reference evidence="5 6" key="1">
    <citation type="submission" date="2019-08" db="EMBL/GenBank/DDBJ databases">
        <authorList>
            <person name="Dong K."/>
        </authorList>
    </citation>
    <scope>NUCLEOTIDE SEQUENCE [LARGE SCALE GENOMIC DNA]</scope>
    <source>
        <strain evidence="5 6">M4-8</strain>
    </source>
</reference>
<dbReference type="Pfam" id="PF00849">
    <property type="entry name" value="PseudoU_synth_2"/>
    <property type="match status" value="1"/>
</dbReference>
<dbReference type="InterPro" id="IPR020103">
    <property type="entry name" value="PsdUridine_synth_cat_dom_sf"/>
</dbReference>
<evidence type="ECO:0000256" key="3">
    <source>
        <dbReference type="ARBA" id="ARBA00033164"/>
    </source>
</evidence>
<gene>
    <name evidence="5" type="ORF">FVP60_03455</name>
</gene>
<evidence type="ECO:0000313" key="5">
    <source>
        <dbReference type="EMBL" id="TXK06038.1"/>
    </source>
</evidence>
<dbReference type="Gene3D" id="3.30.2350.10">
    <property type="entry name" value="Pseudouridine synthase"/>
    <property type="match status" value="1"/>
</dbReference>
<dbReference type="InterPro" id="IPR006145">
    <property type="entry name" value="PsdUridine_synth_RsuA/RluA"/>
</dbReference>
<comment type="catalytic activity">
    <reaction evidence="1">
        <text>a uridine in RNA = a pseudouridine in RNA</text>
        <dbReference type="Rhea" id="RHEA:48348"/>
        <dbReference type="Rhea" id="RHEA-COMP:12068"/>
        <dbReference type="Rhea" id="RHEA-COMP:12069"/>
        <dbReference type="ChEBI" id="CHEBI:65314"/>
        <dbReference type="ChEBI" id="CHEBI:65315"/>
    </reaction>
</comment>
<dbReference type="SUPFAM" id="SSF55120">
    <property type="entry name" value="Pseudouridine synthase"/>
    <property type="match status" value="1"/>
</dbReference>
<accession>A0A5C8HSC2</accession>
<dbReference type="PANTHER" id="PTHR21600">
    <property type="entry name" value="MITOCHONDRIAL RNA PSEUDOURIDINE SYNTHASE"/>
    <property type="match status" value="1"/>
</dbReference>
<feature type="domain" description="Pseudouridine synthase RsuA/RluA-like" evidence="4">
    <location>
        <begin position="98"/>
        <end position="261"/>
    </location>
</feature>
<evidence type="ECO:0000313" key="6">
    <source>
        <dbReference type="Proteomes" id="UP000321196"/>
    </source>
</evidence>